<evidence type="ECO:0000313" key="2">
    <source>
        <dbReference type="EMBL" id="KAH1165622.1"/>
    </source>
</evidence>
<proteinExistence type="predicted"/>
<organism evidence="2 3">
    <name type="scientific">Mauremys mutica</name>
    <name type="common">yellowpond turtle</name>
    <dbReference type="NCBI Taxonomy" id="74926"/>
    <lineage>
        <taxon>Eukaryota</taxon>
        <taxon>Metazoa</taxon>
        <taxon>Chordata</taxon>
        <taxon>Craniata</taxon>
        <taxon>Vertebrata</taxon>
        <taxon>Euteleostomi</taxon>
        <taxon>Archelosauria</taxon>
        <taxon>Testudinata</taxon>
        <taxon>Testudines</taxon>
        <taxon>Cryptodira</taxon>
        <taxon>Durocryptodira</taxon>
        <taxon>Testudinoidea</taxon>
        <taxon>Geoemydidae</taxon>
        <taxon>Geoemydinae</taxon>
        <taxon>Mauremys</taxon>
    </lineage>
</organism>
<name>A0A9D3WPD6_9SAUR</name>
<dbReference type="EMBL" id="JAHDVG010000488">
    <property type="protein sequence ID" value="KAH1165622.1"/>
    <property type="molecule type" value="Genomic_DNA"/>
</dbReference>
<feature type="compositionally biased region" description="Basic and acidic residues" evidence="1">
    <location>
        <begin position="66"/>
        <end position="76"/>
    </location>
</feature>
<gene>
    <name evidence="2" type="ORF">KIL84_023181</name>
</gene>
<keyword evidence="3" id="KW-1185">Reference proteome</keyword>
<dbReference type="AlphaFoldDB" id="A0A9D3WPD6"/>
<feature type="region of interest" description="Disordered" evidence="1">
    <location>
        <begin position="32"/>
        <end position="110"/>
    </location>
</feature>
<dbReference type="Proteomes" id="UP000827986">
    <property type="component" value="Unassembled WGS sequence"/>
</dbReference>
<evidence type="ECO:0000256" key="1">
    <source>
        <dbReference type="SAM" id="MobiDB-lite"/>
    </source>
</evidence>
<comment type="caution">
    <text evidence="2">The sequence shown here is derived from an EMBL/GenBank/DDBJ whole genome shotgun (WGS) entry which is preliminary data.</text>
</comment>
<protein>
    <submittedName>
        <fullName evidence="2">Uncharacterized protein</fullName>
    </submittedName>
</protein>
<evidence type="ECO:0000313" key="3">
    <source>
        <dbReference type="Proteomes" id="UP000827986"/>
    </source>
</evidence>
<feature type="compositionally biased region" description="Basic and acidic residues" evidence="1">
    <location>
        <begin position="95"/>
        <end position="106"/>
    </location>
</feature>
<sequence length="153" mass="16109">MRGAASARQRGRGGLLPRLPSASVRAALAIAGPVCTSSGGRPRAQQPPALGRHPSGTPGSIASPAARERHLEHELLLLRTPGSRQSKTEPPARLPIERVAEREPKTHAAPPPLWSRAPLLDAAAISPLAFSAPIALLCNGCARCGWGERQRPR</sequence>
<feature type="region of interest" description="Disordered" evidence="1">
    <location>
        <begin position="1"/>
        <end position="20"/>
    </location>
</feature>
<reference evidence="2" key="1">
    <citation type="submission" date="2021-09" db="EMBL/GenBank/DDBJ databases">
        <title>The genome of Mauremys mutica provides insights into the evolution of semi-aquatic lifestyle.</title>
        <authorList>
            <person name="Gong S."/>
            <person name="Gao Y."/>
        </authorList>
    </citation>
    <scope>NUCLEOTIDE SEQUENCE</scope>
    <source>
        <strain evidence="2">MM-2020</strain>
        <tissue evidence="2">Muscle</tissue>
    </source>
</reference>
<accession>A0A9D3WPD6</accession>